<evidence type="ECO:0000313" key="1">
    <source>
        <dbReference type="EMBL" id="SJZ89658.1"/>
    </source>
</evidence>
<sequence length="358" mass="41570">MRKIVFIILAVSFILVGCTEKYVYIEDMLIGDSSKFSTSFVTLNSIGANVVATSKVVYYNEQYYYIDKCAIYSGKELITSLNNKCITAFQYTENGIVVVLNNDYSNNHIELDSLDKRFKKINDLKSYLNLDILFISSDEVRMVDYETKGRIEFRYKIYDGGKILFPQFEIQTRYDIPDFIINNKKYIIRHDLGYLSVVDFDSKMIISKVRADHGKKLKSVGTNEENSIIVLSRENKDMQSSYDYIYFMNPDGVLNQTIGLSNRLNIINIIGDEMILIDKSGTIYKSDLLGENMMVVDKINEIDIDLLYSKYMNDYDENSIKLNKVIDVHNIKNYSFIYINDELFRIIDTRNMSLVDFS</sequence>
<protein>
    <recommendedName>
        <fullName evidence="3">Lipoprotein</fullName>
    </recommendedName>
</protein>
<reference evidence="2" key="1">
    <citation type="submission" date="2017-02" db="EMBL/GenBank/DDBJ databases">
        <authorList>
            <person name="Varghese N."/>
            <person name="Submissions S."/>
        </authorList>
    </citation>
    <scope>NUCLEOTIDE SEQUENCE [LARGE SCALE GENOMIC DNA]</scope>
    <source>
        <strain evidence="2">ATCC 25662</strain>
    </source>
</reference>
<proteinExistence type="predicted"/>
<dbReference type="RefSeq" id="WP_078712370.1">
    <property type="nucleotide sequence ID" value="NZ_FUWY01000006.1"/>
</dbReference>
<dbReference type="AlphaFoldDB" id="A0A1T4PFS1"/>
<dbReference type="STRING" id="118967.SAMN02745191_1966"/>
<keyword evidence="2" id="KW-1185">Reference proteome</keyword>
<dbReference type="EMBL" id="FUWY01000006">
    <property type="protein sequence ID" value="SJZ89658.1"/>
    <property type="molecule type" value="Genomic_DNA"/>
</dbReference>
<dbReference type="Proteomes" id="UP000243297">
    <property type="component" value="Unassembled WGS sequence"/>
</dbReference>
<evidence type="ECO:0000313" key="2">
    <source>
        <dbReference type="Proteomes" id="UP000243297"/>
    </source>
</evidence>
<dbReference type="PROSITE" id="PS51257">
    <property type="entry name" value="PROKAR_LIPOPROTEIN"/>
    <property type="match status" value="1"/>
</dbReference>
<accession>A0A1T4PFS1</accession>
<name>A0A1T4PFS1_9FIRM</name>
<organism evidence="1 2">
    <name type="scientific">Anaerorhabdus furcosa</name>
    <dbReference type="NCBI Taxonomy" id="118967"/>
    <lineage>
        <taxon>Bacteria</taxon>
        <taxon>Bacillati</taxon>
        <taxon>Bacillota</taxon>
        <taxon>Erysipelotrichia</taxon>
        <taxon>Erysipelotrichales</taxon>
        <taxon>Erysipelotrichaceae</taxon>
        <taxon>Anaerorhabdus</taxon>
    </lineage>
</organism>
<gene>
    <name evidence="1" type="ORF">SAMN02745191_1966</name>
</gene>
<evidence type="ECO:0008006" key="3">
    <source>
        <dbReference type="Google" id="ProtNLM"/>
    </source>
</evidence>